<evidence type="ECO:0000256" key="3">
    <source>
        <dbReference type="PROSITE-ProRule" id="PRU00023"/>
    </source>
</evidence>
<evidence type="ECO:0000256" key="4">
    <source>
        <dbReference type="SAM" id="MobiDB-lite"/>
    </source>
</evidence>
<dbReference type="PROSITE" id="PS50088">
    <property type="entry name" value="ANK_REPEAT"/>
    <property type="match status" value="2"/>
</dbReference>
<dbReference type="InterPro" id="IPR002110">
    <property type="entry name" value="Ankyrin_rpt"/>
</dbReference>
<dbReference type="InterPro" id="IPR051070">
    <property type="entry name" value="NF-kappa-B_inhibitor"/>
</dbReference>
<dbReference type="Proteomes" id="UP001153737">
    <property type="component" value="Chromosome 2"/>
</dbReference>
<reference evidence="5" key="2">
    <citation type="submission" date="2022-10" db="EMBL/GenBank/DDBJ databases">
        <authorList>
            <consortium name="ENA_rothamsted_submissions"/>
            <consortium name="culmorum"/>
            <person name="King R."/>
        </authorList>
    </citation>
    <scope>NUCLEOTIDE SEQUENCE</scope>
</reference>
<dbReference type="PANTHER" id="PTHR46680">
    <property type="entry name" value="NF-KAPPA-B INHIBITOR ALPHA"/>
    <property type="match status" value="1"/>
</dbReference>
<feature type="compositionally biased region" description="Acidic residues" evidence="4">
    <location>
        <begin position="357"/>
        <end position="375"/>
    </location>
</feature>
<dbReference type="EMBL" id="OU896708">
    <property type="protein sequence ID" value="CAH1155834.1"/>
    <property type="molecule type" value="Genomic_DNA"/>
</dbReference>
<reference evidence="5" key="1">
    <citation type="submission" date="2022-01" db="EMBL/GenBank/DDBJ databases">
        <authorList>
            <person name="King R."/>
        </authorList>
    </citation>
    <scope>NUCLEOTIDE SEQUENCE</scope>
</reference>
<feature type="repeat" description="ANK" evidence="3">
    <location>
        <begin position="172"/>
        <end position="197"/>
    </location>
</feature>
<dbReference type="GO" id="GO:0071356">
    <property type="term" value="P:cellular response to tumor necrosis factor"/>
    <property type="evidence" value="ECO:0007669"/>
    <property type="project" value="TreeGrafter"/>
</dbReference>
<evidence type="ECO:0000313" key="6">
    <source>
        <dbReference type="Proteomes" id="UP001153737"/>
    </source>
</evidence>
<dbReference type="SMART" id="SM00248">
    <property type="entry name" value="ANK"/>
    <property type="match status" value="5"/>
</dbReference>
<dbReference type="SUPFAM" id="SSF48403">
    <property type="entry name" value="Ankyrin repeat"/>
    <property type="match status" value="1"/>
</dbReference>
<keyword evidence="2 3" id="KW-0040">ANK repeat</keyword>
<evidence type="ECO:0000313" key="5">
    <source>
        <dbReference type="EMBL" id="CAH1155834.1"/>
    </source>
</evidence>
<feature type="compositionally biased region" description="Polar residues" evidence="4">
    <location>
        <begin position="378"/>
        <end position="391"/>
    </location>
</feature>
<accession>A0A9P0GT86</accession>
<dbReference type="Gene3D" id="1.25.40.20">
    <property type="entry name" value="Ankyrin repeat-containing domain"/>
    <property type="match status" value="1"/>
</dbReference>
<evidence type="ECO:0000256" key="2">
    <source>
        <dbReference type="ARBA" id="ARBA00023043"/>
    </source>
</evidence>
<dbReference type="OrthoDB" id="3176171at2759"/>
<feature type="repeat" description="ANK" evidence="3">
    <location>
        <begin position="257"/>
        <end position="289"/>
    </location>
</feature>
<dbReference type="PANTHER" id="PTHR46680:SF3">
    <property type="entry name" value="NF-KAPPA-B INHIBITOR CACTUS"/>
    <property type="match status" value="1"/>
</dbReference>
<dbReference type="PRINTS" id="PR01415">
    <property type="entry name" value="ANKYRIN"/>
</dbReference>
<dbReference type="PROSITE" id="PS50297">
    <property type="entry name" value="ANK_REP_REGION"/>
    <property type="match status" value="2"/>
</dbReference>
<feature type="region of interest" description="Disordered" evidence="4">
    <location>
        <begin position="335"/>
        <end position="391"/>
    </location>
</feature>
<evidence type="ECO:0000256" key="1">
    <source>
        <dbReference type="ARBA" id="ARBA00022737"/>
    </source>
</evidence>
<organism evidence="5 6">
    <name type="scientific">Phaedon cochleariae</name>
    <name type="common">Mustard beetle</name>
    <dbReference type="NCBI Taxonomy" id="80249"/>
    <lineage>
        <taxon>Eukaryota</taxon>
        <taxon>Metazoa</taxon>
        <taxon>Ecdysozoa</taxon>
        <taxon>Arthropoda</taxon>
        <taxon>Hexapoda</taxon>
        <taxon>Insecta</taxon>
        <taxon>Pterygota</taxon>
        <taxon>Neoptera</taxon>
        <taxon>Endopterygota</taxon>
        <taxon>Coleoptera</taxon>
        <taxon>Polyphaga</taxon>
        <taxon>Cucujiformia</taxon>
        <taxon>Chrysomeloidea</taxon>
        <taxon>Chrysomelidae</taxon>
        <taxon>Chrysomelinae</taxon>
        <taxon>Chrysomelini</taxon>
        <taxon>Phaedon</taxon>
    </lineage>
</organism>
<dbReference type="GO" id="GO:0051059">
    <property type="term" value="F:NF-kappaB binding"/>
    <property type="evidence" value="ECO:0007669"/>
    <property type="project" value="TreeGrafter"/>
</dbReference>
<sequence>MSRLFLFRKIVKQFLFDASGKPINDKCELYESSRTDSGFLSGEISEEITDSGIIEEKPLNTDFCNLDSGIIDEEKKVTTEPMLLDSGVCLTESFSKISIEESGLNNLNSPKKVAAPVECKKNDEIPWKIYYEQDEEGDTYLHKAIEQGFVEVTLALIRAAPHPKLLDTPNKDGQTPLHLAVETGQWNVARWLVVAGARPCPRGVHGDSPLHIAARNNDSRSVKAMADPVQQQERERLALSYQGHMYQPCNFDQWNIYGQTCVHVAAMLGHADVLAHLLRYGADVNAREGTTGYTALHYGVGRRDEPLVRALLAREDADARAVSYAGRRPLDVEGRGQLPARIGRELRARGAPSPAGSEDESEEDSDESDSGDEMLYENSHQFNSSLVNASA</sequence>
<keyword evidence="1" id="KW-0677">Repeat</keyword>
<proteinExistence type="predicted"/>
<gene>
    <name evidence="5" type="ORF">PHAECO_LOCUS6236</name>
</gene>
<dbReference type="AlphaFoldDB" id="A0A9P0GT86"/>
<protein>
    <recommendedName>
        <fullName evidence="7">NF-kappa-B inhibitor cactus</fullName>
    </recommendedName>
</protein>
<name>A0A9P0GT86_PHACE</name>
<keyword evidence="6" id="KW-1185">Reference proteome</keyword>
<dbReference type="GO" id="GO:0005829">
    <property type="term" value="C:cytosol"/>
    <property type="evidence" value="ECO:0007669"/>
    <property type="project" value="TreeGrafter"/>
</dbReference>
<dbReference type="Pfam" id="PF12796">
    <property type="entry name" value="Ank_2"/>
    <property type="match status" value="2"/>
</dbReference>
<dbReference type="InterPro" id="IPR036770">
    <property type="entry name" value="Ankyrin_rpt-contain_sf"/>
</dbReference>
<evidence type="ECO:0008006" key="7">
    <source>
        <dbReference type="Google" id="ProtNLM"/>
    </source>
</evidence>